<accession>A0AA36E8R4</accession>
<proteinExistence type="predicted"/>
<reference evidence="2" key="1">
    <citation type="submission" date="2023-04" db="EMBL/GenBank/DDBJ databases">
        <authorList>
            <person name="Vijverberg K."/>
            <person name="Xiong W."/>
            <person name="Schranz E."/>
        </authorList>
    </citation>
    <scope>NUCLEOTIDE SEQUENCE</scope>
</reference>
<gene>
    <name evidence="2" type="ORF">LSALG_LOCUS26727</name>
</gene>
<keyword evidence="1" id="KW-0472">Membrane</keyword>
<feature type="transmembrane region" description="Helical" evidence="1">
    <location>
        <begin position="12"/>
        <end position="32"/>
    </location>
</feature>
<keyword evidence="3" id="KW-1185">Reference proteome</keyword>
<dbReference type="Proteomes" id="UP001177003">
    <property type="component" value="Chromosome 5"/>
</dbReference>
<protein>
    <submittedName>
        <fullName evidence="2">Uncharacterized protein</fullName>
    </submittedName>
</protein>
<dbReference type="EMBL" id="OX465081">
    <property type="protein sequence ID" value="CAI9287364.1"/>
    <property type="molecule type" value="Genomic_DNA"/>
</dbReference>
<evidence type="ECO:0000313" key="2">
    <source>
        <dbReference type="EMBL" id="CAI9287364.1"/>
    </source>
</evidence>
<keyword evidence="1" id="KW-0812">Transmembrane</keyword>
<evidence type="ECO:0000256" key="1">
    <source>
        <dbReference type="SAM" id="Phobius"/>
    </source>
</evidence>
<organism evidence="2 3">
    <name type="scientific">Lactuca saligna</name>
    <name type="common">Willowleaf lettuce</name>
    <dbReference type="NCBI Taxonomy" id="75948"/>
    <lineage>
        <taxon>Eukaryota</taxon>
        <taxon>Viridiplantae</taxon>
        <taxon>Streptophyta</taxon>
        <taxon>Embryophyta</taxon>
        <taxon>Tracheophyta</taxon>
        <taxon>Spermatophyta</taxon>
        <taxon>Magnoliopsida</taxon>
        <taxon>eudicotyledons</taxon>
        <taxon>Gunneridae</taxon>
        <taxon>Pentapetalae</taxon>
        <taxon>asterids</taxon>
        <taxon>campanulids</taxon>
        <taxon>Asterales</taxon>
        <taxon>Asteraceae</taxon>
        <taxon>Cichorioideae</taxon>
        <taxon>Cichorieae</taxon>
        <taxon>Lactucinae</taxon>
        <taxon>Lactuca</taxon>
    </lineage>
</organism>
<evidence type="ECO:0000313" key="3">
    <source>
        <dbReference type="Proteomes" id="UP001177003"/>
    </source>
</evidence>
<feature type="transmembrane region" description="Helical" evidence="1">
    <location>
        <begin position="52"/>
        <end position="71"/>
    </location>
</feature>
<name>A0AA36E8R4_LACSI</name>
<dbReference type="AlphaFoldDB" id="A0AA36E8R4"/>
<keyword evidence="1" id="KW-1133">Transmembrane helix</keyword>
<sequence length="162" mass="18861">MFLLPLLSHDRIHLSFLDIASWMLIVFCFVPGSWNLIQETDWNDDDFEVSLFPYWSLCACFLSFVAVSYGGNKCMYGSKDPNIIFLKSNIINLLIVNLKCQRLHSGEFHFSWYHFQKVTTDDLFEGGQRHVSRSDVRKGFKAQRNMIMSTNHFLDVYQGSLS</sequence>